<organism evidence="10 12">
    <name type="scientific">Schizosaccharomyces japonicus (strain yFS275 / FY16936)</name>
    <name type="common">Fission yeast</name>
    <dbReference type="NCBI Taxonomy" id="402676"/>
    <lineage>
        <taxon>Eukaryota</taxon>
        <taxon>Fungi</taxon>
        <taxon>Dikarya</taxon>
        <taxon>Ascomycota</taxon>
        <taxon>Taphrinomycotina</taxon>
        <taxon>Schizosaccharomycetes</taxon>
        <taxon>Schizosaccharomycetales</taxon>
        <taxon>Schizosaccharomycetaceae</taxon>
        <taxon>Schizosaccharomyces</taxon>
    </lineage>
</organism>
<dbReference type="eggNOG" id="KOG2189">
    <property type="taxonomic scope" value="Eukaryota"/>
</dbReference>
<dbReference type="PIRSF" id="PIRSF001293">
    <property type="entry name" value="ATP6V0A1"/>
    <property type="match status" value="1"/>
</dbReference>
<dbReference type="GeneID" id="7048014"/>
<dbReference type="GO" id="GO:0000220">
    <property type="term" value="C:vacuolar proton-transporting V-type ATPase, V0 domain"/>
    <property type="evidence" value="ECO:0007669"/>
    <property type="project" value="InterPro"/>
</dbReference>
<evidence type="ECO:0000313" key="10">
    <source>
        <dbReference type="EMBL" id="EEB05500.2"/>
    </source>
</evidence>
<keyword evidence="5 9" id="KW-0375">Hydrogen ion transport</keyword>
<dbReference type="GO" id="GO:0051117">
    <property type="term" value="F:ATPase binding"/>
    <property type="evidence" value="ECO:0000318"/>
    <property type="project" value="GO_Central"/>
</dbReference>
<feature type="transmembrane region" description="Helical" evidence="9">
    <location>
        <begin position="583"/>
        <end position="607"/>
    </location>
</feature>
<evidence type="ECO:0000313" key="12">
    <source>
        <dbReference type="Proteomes" id="UP000001744"/>
    </source>
</evidence>
<evidence type="ECO:0000256" key="1">
    <source>
        <dbReference type="ARBA" id="ARBA00004141"/>
    </source>
</evidence>
<keyword evidence="7 9" id="KW-0406">Ion transport</keyword>
<keyword evidence="4 9" id="KW-0812">Transmembrane</keyword>
<dbReference type="OMA" id="FYLWFFL"/>
<dbReference type="EMBL" id="KE651166">
    <property type="protein sequence ID" value="EEB05500.2"/>
    <property type="molecule type" value="Genomic_DNA"/>
</dbReference>
<feature type="transmembrane region" description="Helical" evidence="9">
    <location>
        <begin position="650"/>
        <end position="672"/>
    </location>
</feature>
<evidence type="ECO:0000256" key="6">
    <source>
        <dbReference type="ARBA" id="ARBA00022989"/>
    </source>
</evidence>
<comment type="similarity">
    <text evidence="2 9">Belongs to the V-ATPase 116 kDa subunit family.</text>
</comment>
<dbReference type="VEuPathDB" id="FungiDB:SJAG_00516"/>
<feature type="transmembrane region" description="Helical" evidence="9">
    <location>
        <begin position="476"/>
        <end position="495"/>
    </location>
</feature>
<dbReference type="RefSeq" id="XP_002171793.2">
    <property type="nucleotide sequence ID" value="XM_002171757.2"/>
</dbReference>
<dbReference type="InterPro" id="IPR026028">
    <property type="entry name" value="V-type_ATPase_116kDa_su_euka"/>
</dbReference>
<dbReference type="Proteomes" id="UP000001744">
    <property type="component" value="Unassembled WGS sequence"/>
</dbReference>
<dbReference type="HOGENOM" id="CLU_005230_0_1_1"/>
<evidence type="ECO:0000256" key="3">
    <source>
        <dbReference type="ARBA" id="ARBA00022448"/>
    </source>
</evidence>
<keyword evidence="12" id="KW-1185">Reference proteome</keyword>
<dbReference type="AlphaFoldDB" id="B6JVU9"/>
<dbReference type="GO" id="GO:0000329">
    <property type="term" value="C:fungal-type vacuole membrane"/>
    <property type="evidence" value="ECO:0000318"/>
    <property type="project" value="GO_Central"/>
</dbReference>
<accession>B6JVU9</accession>
<dbReference type="GO" id="GO:0007035">
    <property type="term" value="P:vacuolar acidification"/>
    <property type="evidence" value="ECO:0000318"/>
    <property type="project" value="GO_Central"/>
</dbReference>
<protein>
    <recommendedName>
        <fullName evidence="9">V-type proton ATPase subunit a</fullName>
    </recommendedName>
</protein>
<feature type="transmembrane region" description="Helical" evidence="9">
    <location>
        <begin position="775"/>
        <end position="795"/>
    </location>
</feature>
<evidence type="ECO:0000256" key="8">
    <source>
        <dbReference type="ARBA" id="ARBA00023136"/>
    </source>
</evidence>
<keyword evidence="6 9" id="KW-1133">Transmembrane helix</keyword>
<feature type="transmembrane region" description="Helical" evidence="9">
    <location>
        <begin position="552"/>
        <end position="571"/>
    </location>
</feature>
<proteinExistence type="inferred from homology"/>
<feature type="transmembrane region" description="Helical" evidence="9">
    <location>
        <begin position="432"/>
        <end position="456"/>
    </location>
</feature>
<sequence>MAPSLYRSENVSLVQLFLPTESARATVAALGRLSTIQFRDLNPDVTPFQRSFVKEIRRLNETQRQLRYFHAEITSAGIPIKEGPSENTELINSSTVEEVMDQCNTLDSRIRQLADSSKSLNERYERLLQLRNVLIKTNAFFNQSNEGLVLSSLDESALHASHEDDDELAAPLMGSSAVELDTTTTPTTLSESGHPSIPIDFVAGVIPTAKFQYLERILWRTLRGNLYIYHVPADLPTGSNDDGLADAQTIFLVFAHGTQILSKIRKISDSLGSTLFTVEDNAARRLDQLRDVNDRIGDLSSVLDNMKNALFTELSFVADHLSHWETLLHTDKCVYQAMNLFIFDQNHKCLIAEGWCPQDNLPLVQASLRDVSQRLGSQAPTILNVLETSEVPPTYHRTNKFTEGFQSIIDSYGIASYREVNHGIVAIVTFPFLFAIMFGDLGHGAIMFAIALAFILNEKKLGAKKDLDEMVGMVFFGRYILLLMGAFSMYTGFLYNDIFSKPLSLFTSGWHWPSKASGDLLRAVEVGTYPIGVDPAWHSADNNLLFMNSYKMKLSVIFGIVHMTFCLFLSLSNYRFFKKKLDIYAVFIPSLIFLESIFGYLVVTIIYKWSVDWNGLGLRAPGLLNMLILMFLSPGTIAEPLYPGQKYVQLILLGAALICVPWLLCAKPIALYRQHKKATAPKYLSLRDSDDTAEDANLLSSVTEADPKDHEDFELGEIVIHQVIHTIEFCLGCISHTASYLRLWALSLAHNQLSTVLWNMTIANGFRMTGVSGSIAIFILFAFWFVITCAVLVAMEGTSAMLHSLRLHWVEGMSKHFEGEGYAFTPFNFIENAE</sequence>
<comment type="function">
    <text evidence="9">Essential component of the vacuolar proton pump (V-ATPase), a multimeric enzyme that catalyzes the translocation of protons across the membranes. Required for assembly and activity of the V-ATPase.</text>
</comment>
<dbReference type="GO" id="GO:0046961">
    <property type="term" value="F:proton-transporting ATPase activity, rotational mechanism"/>
    <property type="evidence" value="ECO:0007669"/>
    <property type="project" value="InterPro"/>
</dbReference>
<dbReference type="OrthoDB" id="10264220at2759"/>
<name>B6JVU9_SCHJY</name>
<reference evidence="10 12" key="1">
    <citation type="journal article" date="2011" name="Science">
        <title>Comparative functional genomics of the fission yeasts.</title>
        <authorList>
            <person name="Rhind N."/>
            <person name="Chen Z."/>
            <person name="Yassour M."/>
            <person name="Thompson D.A."/>
            <person name="Haas B.J."/>
            <person name="Habib N."/>
            <person name="Wapinski I."/>
            <person name="Roy S."/>
            <person name="Lin M.F."/>
            <person name="Heiman D.I."/>
            <person name="Young S.K."/>
            <person name="Furuya K."/>
            <person name="Guo Y."/>
            <person name="Pidoux A."/>
            <person name="Chen H.M."/>
            <person name="Robbertse B."/>
            <person name="Goldberg J.M."/>
            <person name="Aoki K."/>
            <person name="Bayne E.H."/>
            <person name="Berlin A.M."/>
            <person name="Desjardins C.A."/>
            <person name="Dobbs E."/>
            <person name="Dukaj L."/>
            <person name="Fan L."/>
            <person name="FitzGerald M.G."/>
            <person name="French C."/>
            <person name="Gujja S."/>
            <person name="Hansen K."/>
            <person name="Keifenheim D."/>
            <person name="Levin J.Z."/>
            <person name="Mosher R.A."/>
            <person name="Mueller C.A."/>
            <person name="Pfiffner J."/>
            <person name="Priest M."/>
            <person name="Russ C."/>
            <person name="Smialowska A."/>
            <person name="Swoboda P."/>
            <person name="Sykes S.M."/>
            <person name="Vaughn M."/>
            <person name="Vengrova S."/>
            <person name="Yoder R."/>
            <person name="Zeng Q."/>
            <person name="Allshire R."/>
            <person name="Baulcombe D."/>
            <person name="Birren B.W."/>
            <person name="Brown W."/>
            <person name="Ekwall K."/>
            <person name="Kellis M."/>
            <person name="Leatherwood J."/>
            <person name="Levin H."/>
            <person name="Margalit H."/>
            <person name="Martienssen R."/>
            <person name="Nieduszynski C.A."/>
            <person name="Spatafora J.W."/>
            <person name="Friedman N."/>
            <person name="Dalgaard J.Z."/>
            <person name="Baumann P."/>
            <person name="Niki H."/>
            <person name="Regev A."/>
            <person name="Nusbaum C."/>
        </authorList>
    </citation>
    <scope>NUCLEOTIDE SEQUENCE [LARGE SCALE GENOMIC DNA]</scope>
    <source>
        <strain evidence="12">yFS275 / FY16936</strain>
    </source>
</reference>
<evidence type="ECO:0000256" key="5">
    <source>
        <dbReference type="ARBA" id="ARBA00022781"/>
    </source>
</evidence>
<evidence type="ECO:0000256" key="9">
    <source>
        <dbReference type="RuleBase" id="RU361189"/>
    </source>
</evidence>
<dbReference type="JaponicusDB" id="SJAG_00516">
    <property type="gene designation" value="vph1"/>
</dbReference>
<evidence type="ECO:0000256" key="2">
    <source>
        <dbReference type="ARBA" id="ARBA00009904"/>
    </source>
</evidence>
<gene>
    <name evidence="11" type="primary">vph1</name>
    <name evidence="10" type="ORF">SJAG_00516</name>
</gene>
<evidence type="ECO:0000256" key="4">
    <source>
        <dbReference type="ARBA" id="ARBA00022692"/>
    </source>
</evidence>
<evidence type="ECO:0000256" key="7">
    <source>
        <dbReference type="ARBA" id="ARBA00023065"/>
    </source>
</evidence>
<dbReference type="Pfam" id="PF01496">
    <property type="entry name" value="V_ATPase_I"/>
    <property type="match status" value="1"/>
</dbReference>
<comment type="subcellular location">
    <subcellularLocation>
        <location evidence="1">Membrane</location>
        <topology evidence="1">Multi-pass membrane protein</topology>
    </subcellularLocation>
</comment>
<dbReference type="PANTHER" id="PTHR11629">
    <property type="entry name" value="VACUOLAR PROTON ATPASES"/>
    <property type="match status" value="1"/>
</dbReference>
<keyword evidence="8 9" id="KW-0472">Membrane</keyword>
<dbReference type="STRING" id="402676.B6JVU9"/>
<keyword evidence="3 9" id="KW-0813">Transport</keyword>
<dbReference type="GO" id="GO:0016471">
    <property type="term" value="C:vacuolar proton-transporting V-type ATPase complex"/>
    <property type="evidence" value="ECO:0000318"/>
    <property type="project" value="GO_Central"/>
</dbReference>
<dbReference type="InterPro" id="IPR002490">
    <property type="entry name" value="V-ATPase_116kDa_su"/>
</dbReference>
<dbReference type="PANTHER" id="PTHR11629:SF63">
    <property type="entry name" value="V-TYPE PROTON ATPASE SUBUNIT A"/>
    <property type="match status" value="1"/>
</dbReference>
<evidence type="ECO:0000313" key="11">
    <source>
        <dbReference type="JaponicusDB" id="SJAG_00516"/>
    </source>
</evidence>